<dbReference type="InterPro" id="IPR007159">
    <property type="entry name" value="SpoVT-AbrB_dom"/>
</dbReference>
<dbReference type="GO" id="GO:0097351">
    <property type="term" value="F:toxin sequestering activity"/>
    <property type="evidence" value="ECO:0007669"/>
    <property type="project" value="InterPro"/>
</dbReference>
<evidence type="ECO:0000313" key="4">
    <source>
        <dbReference type="Proteomes" id="UP000386575"/>
    </source>
</evidence>
<comment type="caution">
    <text evidence="3">The sequence shown here is derived from an EMBL/GenBank/DDBJ whole genome shotgun (WGS) entry which is preliminary data.</text>
</comment>
<dbReference type="RefSeq" id="WP_151046695.1">
    <property type="nucleotide sequence ID" value="NZ_VZUL01000003.1"/>
</dbReference>
<dbReference type="GO" id="GO:0003700">
    <property type="term" value="F:DNA-binding transcription factor activity"/>
    <property type="evidence" value="ECO:0007669"/>
    <property type="project" value="InterPro"/>
</dbReference>
<evidence type="ECO:0000259" key="2">
    <source>
        <dbReference type="PROSITE" id="PS51740"/>
    </source>
</evidence>
<dbReference type="SMART" id="SM00966">
    <property type="entry name" value="SpoVT_AbrB"/>
    <property type="match status" value="1"/>
</dbReference>
<keyword evidence="1" id="KW-0238">DNA-binding</keyword>
<accession>A0A6A1TJB0</accession>
<dbReference type="Proteomes" id="UP000386575">
    <property type="component" value="Unassembled WGS sequence"/>
</dbReference>
<dbReference type="AlphaFoldDB" id="A0A6A1TJB0"/>
<organism evidence="3 4">
    <name type="scientific">Neorhizobium galegae</name>
    <name type="common">Rhizobium galegae</name>
    <dbReference type="NCBI Taxonomy" id="399"/>
    <lineage>
        <taxon>Bacteria</taxon>
        <taxon>Pseudomonadati</taxon>
        <taxon>Pseudomonadota</taxon>
        <taxon>Alphaproteobacteria</taxon>
        <taxon>Hyphomicrobiales</taxon>
        <taxon>Rhizobiaceae</taxon>
        <taxon>Rhizobium/Agrobacterium group</taxon>
        <taxon>Neorhizobium</taxon>
    </lineage>
</organism>
<dbReference type="EMBL" id="VZUL01000003">
    <property type="protein sequence ID" value="KAB1083390.1"/>
    <property type="molecule type" value="Genomic_DNA"/>
</dbReference>
<sequence>MATVFKEVSTITAKGQTTVPKSVRQAMGLDYGDRIVFQVDDEHGVSIVREVADQPDPVVDSFLAFLARNMETRPEALSTLPPALVDRMTALTKGMKMDLVD</sequence>
<dbReference type="InterPro" id="IPR031848">
    <property type="entry name" value="PrlF_antitoxin"/>
</dbReference>
<dbReference type="Gene3D" id="2.10.260.10">
    <property type="match status" value="1"/>
</dbReference>
<dbReference type="SUPFAM" id="SSF89447">
    <property type="entry name" value="AbrB/MazE/MraZ-like"/>
    <property type="match status" value="1"/>
</dbReference>
<dbReference type="GO" id="GO:0001558">
    <property type="term" value="P:regulation of cell growth"/>
    <property type="evidence" value="ECO:0007669"/>
    <property type="project" value="InterPro"/>
</dbReference>
<evidence type="ECO:0000256" key="1">
    <source>
        <dbReference type="PROSITE-ProRule" id="PRU01076"/>
    </source>
</evidence>
<name>A0A6A1TJB0_NEOGA</name>
<gene>
    <name evidence="3" type="ORF">F4V91_27925</name>
</gene>
<dbReference type="InterPro" id="IPR037914">
    <property type="entry name" value="SpoVT-AbrB_sf"/>
</dbReference>
<protein>
    <submittedName>
        <fullName evidence="3">AbrB family transcriptional regulator</fullName>
    </submittedName>
</protein>
<dbReference type="NCBIfam" id="TIGR01439">
    <property type="entry name" value="lp_hng_hel_AbrB"/>
    <property type="match status" value="1"/>
</dbReference>
<dbReference type="PROSITE" id="PS51740">
    <property type="entry name" value="SPOVT_ABRB"/>
    <property type="match status" value="1"/>
</dbReference>
<proteinExistence type="predicted"/>
<dbReference type="Pfam" id="PF15937">
    <property type="entry name" value="PrlF_antitoxin"/>
    <property type="match status" value="1"/>
</dbReference>
<feature type="domain" description="SpoVT-AbrB" evidence="2">
    <location>
        <begin position="6"/>
        <end position="52"/>
    </location>
</feature>
<reference evidence="3 4" key="1">
    <citation type="submission" date="2019-09" db="EMBL/GenBank/DDBJ databases">
        <title>Genome sequencing of Ng87 strain.</title>
        <authorList>
            <person name="Karasev E.S."/>
            <person name="Andronov E."/>
        </authorList>
    </citation>
    <scope>NUCLEOTIDE SEQUENCE [LARGE SCALE GENOMIC DNA]</scope>
    <source>
        <strain evidence="3 4">Ng87</strain>
    </source>
</reference>
<dbReference type="GO" id="GO:0003677">
    <property type="term" value="F:DNA binding"/>
    <property type="evidence" value="ECO:0007669"/>
    <property type="project" value="UniProtKB-UniRule"/>
</dbReference>
<evidence type="ECO:0000313" key="3">
    <source>
        <dbReference type="EMBL" id="KAB1083390.1"/>
    </source>
</evidence>